<protein>
    <submittedName>
        <fullName evidence="1">Uncharacterized protein</fullName>
    </submittedName>
</protein>
<evidence type="ECO:0000313" key="1">
    <source>
        <dbReference type="EMBL" id="KKK78296.1"/>
    </source>
</evidence>
<reference evidence="1" key="1">
    <citation type="journal article" date="2015" name="Nature">
        <title>Complex archaea that bridge the gap between prokaryotes and eukaryotes.</title>
        <authorList>
            <person name="Spang A."/>
            <person name="Saw J.H."/>
            <person name="Jorgensen S.L."/>
            <person name="Zaremba-Niedzwiedzka K."/>
            <person name="Martijn J."/>
            <person name="Lind A.E."/>
            <person name="van Eijk R."/>
            <person name="Schleper C."/>
            <person name="Guy L."/>
            <person name="Ettema T.J."/>
        </authorList>
    </citation>
    <scope>NUCLEOTIDE SEQUENCE</scope>
</reference>
<accession>A0A0F9B148</accession>
<dbReference type="AlphaFoldDB" id="A0A0F9B148"/>
<name>A0A0F9B148_9ZZZZ</name>
<dbReference type="EMBL" id="LAZR01054554">
    <property type="protein sequence ID" value="KKK78296.1"/>
    <property type="molecule type" value="Genomic_DNA"/>
</dbReference>
<gene>
    <name evidence="1" type="ORF">LCGC14_2844990</name>
</gene>
<sequence length="190" mass="21465">MKKTCFVSILLLVFVSTCYAQEEKPDTATGFEIGLIPRGSTNVIMFNSVSEYMDGVTILTSSDIESFKLICASSLEDCNRLWDEGSSIYISTMESEANTYLKYWELGLQYNNLVRKYNSLLGNYNTVATDWNNLSAKIKSYQIHKPPAWWRRVLGGVAIGLQEFGRQRTLNCTARSVNLGFVTRTTMTCN</sequence>
<proteinExistence type="predicted"/>
<comment type="caution">
    <text evidence="1">The sequence shown here is derived from an EMBL/GenBank/DDBJ whole genome shotgun (WGS) entry which is preliminary data.</text>
</comment>
<organism evidence="1">
    <name type="scientific">marine sediment metagenome</name>
    <dbReference type="NCBI Taxonomy" id="412755"/>
    <lineage>
        <taxon>unclassified sequences</taxon>
        <taxon>metagenomes</taxon>
        <taxon>ecological metagenomes</taxon>
    </lineage>
</organism>